<dbReference type="GO" id="GO:0005886">
    <property type="term" value="C:plasma membrane"/>
    <property type="evidence" value="ECO:0007669"/>
    <property type="project" value="UniProtKB-SubCell"/>
</dbReference>
<evidence type="ECO:0000256" key="4">
    <source>
        <dbReference type="ARBA" id="ARBA00022989"/>
    </source>
</evidence>
<feature type="transmembrane region" description="Helical" evidence="6">
    <location>
        <begin position="402"/>
        <end position="419"/>
    </location>
</feature>
<feature type="transmembrane region" description="Helical" evidence="6">
    <location>
        <begin position="7"/>
        <end position="29"/>
    </location>
</feature>
<keyword evidence="2" id="KW-1003">Cell membrane</keyword>
<comment type="subcellular location">
    <subcellularLocation>
        <location evidence="1">Cell membrane</location>
        <topology evidence="1">Multi-pass membrane protein</topology>
    </subcellularLocation>
</comment>
<feature type="transmembrane region" description="Helical" evidence="6">
    <location>
        <begin position="439"/>
        <end position="460"/>
    </location>
</feature>
<feature type="transmembrane region" description="Helical" evidence="6">
    <location>
        <begin position="123"/>
        <end position="143"/>
    </location>
</feature>
<evidence type="ECO:0000256" key="6">
    <source>
        <dbReference type="SAM" id="Phobius"/>
    </source>
</evidence>
<keyword evidence="8" id="KW-1185">Reference proteome</keyword>
<dbReference type="InterPro" id="IPR002528">
    <property type="entry name" value="MATE_fam"/>
</dbReference>
<proteinExistence type="predicted"/>
<sequence length="517" mass="57149">MQVANKVILNTGALYGRMLITIFISLFATRLVLNMLGAADYGLFNLVSGVIAMLSFLNIAMTISTQRYMSFHLGTKDSHKLKLVFNASVLLHLVLGLAMVLLFEVSGSYLFDHVLNYPADRTMAAKLIFQFMIVSAFFTIISVPYDATLIAQENMVMVAILGVVESLGKLLIAVVLQYTGYDKLIVYGGLMALLTVLILLFKQVYCSMKYEESRIGIRRYFDRQLLKEMFAYAGWNMFGAGSVVARNQGLALLLNVFFGTIVNAAYGIANQVNAQLSYFSVTMLRALNPQIIKSEGSGDRARMLRLSMIASKFSFFLLSFFAIPMLIEMPFVLKCWLKQVPEHTVVMCRLVVIATLINQLSAGIQVAVQSVGKIRKYQVVVSTIVLLNLPIAWLLLKAGCASSTVLVSAIVVEVASGIYRVVAAKRITGLSPLLYIKQVIIRAIAPVLLSATLALAPQWFMTEGVIRLGVTTLVSVLAMITWVRLIGLTPEEITKMEQLFSRVFSKLQARLIVLKAN</sequence>
<feature type="transmembrane region" description="Helical" evidence="6">
    <location>
        <begin position="313"/>
        <end position="332"/>
    </location>
</feature>
<keyword evidence="4 6" id="KW-1133">Transmembrane helix</keyword>
<dbReference type="AlphaFoldDB" id="A0A1H4BNZ1"/>
<dbReference type="Proteomes" id="UP000199656">
    <property type="component" value="Unassembled WGS sequence"/>
</dbReference>
<protein>
    <submittedName>
        <fullName evidence="7">Na+-driven multidrug efflux pump</fullName>
    </submittedName>
</protein>
<feature type="transmembrane region" description="Helical" evidence="6">
    <location>
        <begin position="379"/>
        <end position="396"/>
    </location>
</feature>
<name>A0A1H4BNZ1_9BACT</name>
<organism evidence="7 8">
    <name type="scientific">Chitinophaga terrae</name>
    <name type="common">ex Kim and Jung 2007</name>
    <dbReference type="NCBI Taxonomy" id="408074"/>
    <lineage>
        <taxon>Bacteria</taxon>
        <taxon>Pseudomonadati</taxon>
        <taxon>Bacteroidota</taxon>
        <taxon>Chitinophagia</taxon>
        <taxon>Chitinophagales</taxon>
        <taxon>Chitinophagaceae</taxon>
        <taxon>Chitinophaga</taxon>
    </lineage>
</organism>
<feature type="transmembrane region" description="Helical" evidence="6">
    <location>
        <begin position="41"/>
        <end position="63"/>
    </location>
</feature>
<gene>
    <name evidence="7" type="ORF">SAMN05660909_02198</name>
</gene>
<dbReference type="STRING" id="408074.SAMN05660909_02198"/>
<keyword evidence="5 6" id="KW-0472">Membrane</keyword>
<evidence type="ECO:0000313" key="8">
    <source>
        <dbReference type="Proteomes" id="UP000199656"/>
    </source>
</evidence>
<reference evidence="8" key="1">
    <citation type="submission" date="2016-10" db="EMBL/GenBank/DDBJ databases">
        <authorList>
            <person name="Varghese N."/>
            <person name="Submissions S."/>
        </authorList>
    </citation>
    <scope>NUCLEOTIDE SEQUENCE [LARGE SCALE GENOMIC DNA]</scope>
    <source>
        <strain evidence="8">DSM 23920</strain>
    </source>
</reference>
<accession>A0A1H4BNZ1</accession>
<feature type="transmembrane region" description="Helical" evidence="6">
    <location>
        <begin position="250"/>
        <end position="269"/>
    </location>
</feature>
<dbReference type="InterPro" id="IPR050833">
    <property type="entry name" value="Poly_Biosynth_Transport"/>
</dbReference>
<evidence type="ECO:0000256" key="3">
    <source>
        <dbReference type="ARBA" id="ARBA00022692"/>
    </source>
</evidence>
<evidence type="ECO:0000256" key="2">
    <source>
        <dbReference type="ARBA" id="ARBA00022475"/>
    </source>
</evidence>
<feature type="transmembrane region" description="Helical" evidence="6">
    <location>
        <begin position="155"/>
        <end position="178"/>
    </location>
</feature>
<feature type="transmembrane region" description="Helical" evidence="6">
    <location>
        <begin position="466"/>
        <end position="486"/>
    </location>
</feature>
<dbReference type="PANTHER" id="PTHR30250:SF26">
    <property type="entry name" value="PSMA PROTEIN"/>
    <property type="match status" value="1"/>
</dbReference>
<evidence type="ECO:0000313" key="7">
    <source>
        <dbReference type="EMBL" id="SEA49853.1"/>
    </source>
</evidence>
<evidence type="ECO:0000256" key="5">
    <source>
        <dbReference type="ARBA" id="ARBA00023136"/>
    </source>
</evidence>
<dbReference type="EMBL" id="FNRL01000008">
    <property type="protein sequence ID" value="SEA49853.1"/>
    <property type="molecule type" value="Genomic_DNA"/>
</dbReference>
<feature type="transmembrane region" description="Helical" evidence="6">
    <location>
        <begin position="83"/>
        <end position="103"/>
    </location>
</feature>
<dbReference type="OrthoDB" id="5365632at2"/>
<evidence type="ECO:0000256" key="1">
    <source>
        <dbReference type="ARBA" id="ARBA00004651"/>
    </source>
</evidence>
<feature type="transmembrane region" description="Helical" evidence="6">
    <location>
        <begin position="184"/>
        <end position="205"/>
    </location>
</feature>
<dbReference type="RefSeq" id="WP_139170103.1">
    <property type="nucleotide sequence ID" value="NZ_BKAT01000011.1"/>
</dbReference>
<dbReference type="Pfam" id="PF01554">
    <property type="entry name" value="MatE"/>
    <property type="match status" value="1"/>
</dbReference>
<keyword evidence="3 6" id="KW-0812">Transmembrane</keyword>
<dbReference type="PANTHER" id="PTHR30250">
    <property type="entry name" value="PST FAMILY PREDICTED COLANIC ACID TRANSPORTER"/>
    <property type="match status" value="1"/>
</dbReference>